<reference evidence="2 3" key="1">
    <citation type="journal article" date="2009" name="J. Bacteriol.">
        <title>Genome sequences of three Agrobacterium biovars help elucidate the evolution of multichromosome genomes in bacteria.</title>
        <authorList>
            <person name="Slater S.C."/>
            <person name="Goldman B.S."/>
            <person name="Goodner B."/>
            <person name="Setubal J.C."/>
            <person name="Farrand S.K."/>
            <person name="Nester E.W."/>
            <person name="Burr T.J."/>
            <person name="Banta L."/>
            <person name="Dickerman A.W."/>
            <person name="Paulsen I."/>
            <person name="Otten L."/>
            <person name="Suen G."/>
            <person name="Welch R."/>
            <person name="Almeida N.F."/>
            <person name="Arnold F."/>
            <person name="Burton O.T."/>
            <person name="Du Z."/>
            <person name="Ewing A."/>
            <person name="Godsy E."/>
            <person name="Heisel S."/>
            <person name="Houmiel K.L."/>
            <person name="Jhaveri J."/>
            <person name="Lu J."/>
            <person name="Miller N.M."/>
            <person name="Norton S."/>
            <person name="Chen Q."/>
            <person name="Phoolcharoen W."/>
            <person name="Ohlin V."/>
            <person name="Ondrusek D."/>
            <person name="Pride N."/>
            <person name="Stricklin S.L."/>
            <person name="Sun J."/>
            <person name="Wheeler C."/>
            <person name="Wilson L."/>
            <person name="Zhu H."/>
            <person name="Wood D.W."/>
        </authorList>
    </citation>
    <scope>NUCLEOTIDE SEQUENCE [LARGE SCALE GENOMIC DNA]</scope>
    <source>
        <strain evidence="3">K84 / ATCC BAA-868</strain>
        <plasmid evidence="2 3">pAtK84c</plasmid>
    </source>
</reference>
<organism evidence="2 3">
    <name type="scientific">Rhizobium rhizogenes (strain K84 / ATCC BAA-868)</name>
    <name type="common">Agrobacterium radiobacter</name>
    <dbReference type="NCBI Taxonomy" id="311403"/>
    <lineage>
        <taxon>Bacteria</taxon>
        <taxon>Pseudomonadati</taxon>
        <taxon>Pseudomonadota</taxon>
        <taxon>Alphaproteobacteria</taxon>
        <taxon>Hyphomicrobiales</taxon>
        <taxon>Rhizobiaceae</taxon>
        <taxon>Rhizobium/Agrobacterium group</taxon>
        <taxon>Rhizobium</taxon>
    </lineage>
</organism>
<dbReference type="HOGENOM" id="CLU_2802862_0_0_5"/>
<protein>
    <submittedName>
        <fullName evidence="2">Uncharacterized protein</fullName>
    </submittedName>
</protein>
<keyword evidence="2" id="KW-0614">Plasmid</keyword>
<dbReference type="KEGG" id="ara:Arad_12448"/>
<feature type="compositionally biased region" description="Polar residues" evidence="1">
    <location>
        <begin position="42"/>
        <end position="54"/>
    </location>
</feature>
<accession>B9JQJ2</accession>
<dbReference type="EMBL" id="CP000631">
    <property type="protein sequence ID" value="ACM31411.1"/>
    <property type="molecule type" value="Genomic_DNA"/>
</dbReference>
<evidence type="ECO:0000313" key="3">
    <source>
        <dbReference type="Proteomes" id="UP000001600"/>
    </source>
</evidence>
<feature type="region of interest" description="Disordered" evidence="1">
    <location>
        <begin position="42"/>
        <end position="67"/>
    </location>
</feature>
<evidence type="ECO:0000313" key="2">
    <source>
        <dbReference type="EMBL" id="ACM31411.1"/>
    </source>
</evidence>
<name>B9JQJ2_RHIR8</name>
<geneLocation type="plasmid" evidence="2 3">
    <name>pAtK84c</name>
</geneLocation>
<gene>
    <name evidence="2" type="ordered locus">Arad_12448</name>
</gene>
<sequence length="67" mass="7824">MAQKRRFVRFFSLLGAHRENMICSWRGTYEAWFRSLIIESNNDASHDTSNSRMFSPTEHRGAFSPAI</sequence>
<proteinExistence type="predicted"/>
<dbReference type="AlphaFoldDB" id="B9JQJ2"/>
<evidence type="ECO:0000256" key="1">
    <source>
        <dbReference type="SAM" id="MobiDB-lite"/>
    </source>
</evidence>
<dbReference type="Proteomes" id="UP000001600">
    <property type="component" value="Plasmid pAtK84c"/>
</dbReference>